<evidence type="ECO:0000313" key="4">
    <source>
        <dbReference type="WBParaSite" id="Pan_g2449.t1"/>
    </source>
</evidence>
<evidence type="ECO:0000259" key="1">
    <source>
        <dbReference type="PROSITE" id="PS50821"/>
    </source>
</evidence>
<protein>
    <submittedName>
        <fullName evidence="4">Piwi domain-containing protein</fullName>
    </submittedName>
</protein>
<dbReference type="InterPro" id="IPR036085">
    <property type="entry name" value="PAZ_dom_sf"/>
</dbReference>
<dbReference type="InterPro" id="IPR012337">
    <property type="entry name" value="RNaseH-like_sf"/>
</dbReference>
<reference evidence="4" key="2">
    <citation type="submission" date="2020-10" db="UniProtKB">
        <authorList>
            <consortium name="WormBaseParasite"/>
        </authorList>
    </citation>
    <scope>IDENTIFICATION</scope>
</reference>
<dbReference type="WBParaSite" id="Pan_g2449.t1">
    <property type="protein sequence ID" value="Pan_g2449.t1"/>
    <property type="gene ID" value="Pan_g2449"/>
</dbReference>
<dbReference type="InterPro" id="IPR036397">
    <property type="entry name" value="RNaseH_sf"/>
</dbReference>
<dbReference type="GO" id="GO:0003723">
    <property type="term" value="F:RNA binding"/>
    <property type="evidence" value="ECO:0007669"/>
    <property type="project" value="InterPro"/>
</dbReference>
<accession>A0A7E4VR97</accession>
<dbReference type="InterPro" id="IPR003100">
    <property type="entry name" value="PAZ_dom"/>
</dbReference>
<evidence type="ECO:0000313" key="3">
    <source>
        <dbReference type="Proteomes" id="UP000492821"/>
    </source>
</evidence>
<keyword evidence="3" id="KW-1185">Reference proteome</keyword>
<feature type="domain" description="PAZ" evidence="1">
    <location>
        <begin position="213"/>
        <end position="309"/>
    </location>
</feature>
<organism evidence="3 4">
    <name type="scientific">Panagrellus redivivus</name>
    <name type="common">Microworm</name>
    <dbReference type="NCBI Taxonomy" id="6233"/>
    <lineage>
        <taxon>Eukaryota</taxon>
        <taxon>Metazoa</taxon>
        <taxon>Ecdysozoa</taxon>
        <taxon>Nematoda</taxon>
        <taxon>Chromadorea</taxon>
        <taxon>Rhabditida</taxon>
        <taxon>Tylenchina</taxon>
        <taxon>Panagrolaimomorpha</taxon>
        <taxon>Panagrolaimoidea</taxon>
        <taxon>Panagrolaimidae</taxon>
        <taxon>Panagrellus</taxon>
    </lineage>
</organism>
<dbReference type="Gene3D" id="3.40.50.2300">
    <property type="match status" value="1"/>
</dbReference>
<dbReference type="InterPro" id="IPR003165">
    <property type="entry name" value="Piwi"/>
</dbReference>
<dbReference type="PANTHER" id="PTHR22891">
    <property type="entry name" value="EUKARYOTIC TRANSLATION INITIATION FACTOR 2C"/>
    <property type="match status" value="1"/>
</dbReference>
<dbReference type="PROSITE" id="PS50821">
    <property type="entry name" value="PAZ"/>
    <property type="match status" value="1"/>
</dbReference>
<name>A0A7E4VR97_PANRE</name>
<feature type="domain" description="Piwi" evidence="2">
    <location>
        <begin position="649"/>
        <end position="804"/>
    </location>
</feature>
<dbReference type="Pfam" id="PF02170">
    <property type="entry name" value="PAZ"/>
    <property type="match status" value="1"/>
</dbReference>
<dbReference type="Pfam" id="PF02171">
    <property type="entry name" value="Piwi"/>
    <property type="match status" value="1"/>
</dbReference>
<reference evidence="3" key="1">
    <citation type="journal article" date="2013" name="Genetics">
        <title>The draft genome and transcriptome of Panagrellus redivivus are shaped by the harsh demands of a free-living lifestyle.</title>
        <authorList>
            <person name="Srinivasan J."/>
            <person name="Dillman A.R."/>
            <person name="Macchietto M.G."/>
            <person name="Heikkinen L."/>
            <person name="Lakso M."/>
            <person name="Fracchia K.M."/>
            <person name="Antoshechkin I."/>
            <person name="Mortazavi A."/>
            <person name="Wong G."/>
            <person name="Sternberg P.W."/>
        </authorList>
    </citation>
    <scope>NUCLEOTIDE SEQUENCE [LARGE SCALE GENOMIC DNA]</scope>
    <source>
        <strain evidence="3">MT8872</strain>
    </source>
</reference>
<dbReference type="Gene3D" id="2.170.260.10">
    <property type="entry name" value="paz domain"/>
    <property type="match status" value="1"/>
</dbReference>
<dbReference type="Proteomes" id="UP000492821">
    <property type="component" value="Unassembled WGS sequence"/>
</dbReference>
<dbReference type="Gene3D" id="3.30.420.10">
    <property type="entry name" value="Ribonuclease H-like superfamily/Ribonuclease H"/>
    <property type="match status" value="1"/>
</dbReference>
<dbReference type="PROSITE" id="PS50822">
    <property type="entry name" value="PIWI"/>
    <property type="match status" value="1"/>
</dbReference>
<dbReference type="SUPFAM" id="SSF101690">
    <property type="entry name" value="PAZ domain"/>
    <property type="match status" value="1"/>
</dbReference>
<evidence type="ECO:0000259" key="2">
    <source>
        <dbReference type="PROSITE" id="PS50822"/>
    </source>
</evidence>
<proteinExistence type="predicted"/>
<dbReference type="AlphaFoldDB" id="A0A7E4VR97"/>
<dbReference type="SUPFAM" id="SSF53098">
    <property type="entry name" value="Ribonuclease H-like"/>
    <property type="match status" value="1"/>
</dbReference>
<dbReference type="SMART" id="SM00950">
    <property type="entry name" value="Piwi"/>
    <property type="match status" value="1"/>
</dbReference>
<sequence>MEANSFPIEVKLRRAYLFVVDICSVNETRAIPLNKARSSPADKEHCRVLFELANRKTKGWGTGEKKYIYDGSACLYHLHDFKDSEFILQPADLPEDIRYRHRNEIRIRVFQPMSNHELPLDIPIDSMTVDQLSEYKKFISLAISQDSIDRGVFSVINYGHLFVASNEQAEPIRNCVELRRGFKKSIRIVQRDEKFVPSIEIDVTTSAFYRPIFLSEAQVEFRTAIDANNMLLGVTVEPEYNRERRLIFTNFSEKNPEQYNFVLKDGTSMSVLDYFAEKKKLYVHPTLKLACVKPIQAGVFPSELLRIVPHQRVRCERLDSRLTEQVHARNAVLPKVRYDLINEIVQHLNLTADNPVLKAFQITVAPHLFRIDDPLPITLPKVMFGGNRLSHPKPDGNFNSPSAKYYHPGKITNWAVLYGDVGDARDVNTVKEFVKRLLPAAVRRGMELPAPQFVEYCDLTQWMPHGFKAVANLNGLQMLMVIDPKAGMAPTHAMLKLAEPKYKIVVQHFDYAKVKDVVMRNQGMVLDNMLNKINMKIGGCNYAPVFSGDALPLSLGAGTFVVGYTAAAGFATEKKAKAKAGEDGTPIITEPLAVGFAGNYVRNPNLIVGSYLYQLTPDNQHELVDPTLLENQFHHMLDILGKQRPKDAKPPRIVILRDGLSENAFSKVVDHELPAIRKACLRIDPKYAPQLAVLVTTKDTTTRVFNVINSPRIDNPQPGTVIETGIVRDVSEFVMIPHKAIKGTAQPMKATVIHNEIDDINMHVLEQFIHTLSYSHQLTCAPTSLPEPVYQASILAKRALYILPAFREFFKDKVPRLEDGTYDVERLNRILSPRNSLLELVRYTA</sequence>